<protein>
    <submittedName>
        <fullName evidence="4">Ribosomal protein S18 acetylase RimI-like enzyme</fullName>
    </submittedName>
</protein>
<sequence>MSDFAARLFRATYSSDTEAADLDAYIYKNFSTERQEAEIADLSATVFLATVDDLIIGYAHVVVGSADSRRSALLNRIYIDTEWRGRGLANDLLDAVLSESEQRGVTRLELTVFERNARAIAFYQRAGFVATGSTTFAVGEDLQTDVIMEMDIGERFNSSKT</sequence>
<proteinExistence type="predicted"/>
<evidence type="ECO:0000313" key="5">
    <source>
        <dbReference type="Proteomes" id="UP001250791"/>
    </source>
</evidence>
<gene>
    <name evidence="4" type="ORF">J2W52_005494</name>
</gene>
<name>A0ABU1SY01_9HYPH</name>
<dbReference type="InterPro" id="IPR000182">
    <property type="entry name" value="GNAT_dom"/>
</dbReference>
<keyword evidence="2" id="KW-0012">Acyltransferase</keyword>
<dbReference type="Pfam" id="PF13673">
    <property type="entry name" value="Acetyltransf_10"/>
    <property type="match status" value="1"/>
</dbReference>
<reference evidence="4 5" key="1">
    <citation type="submission" date="2023-07" db="EMBL/GenBank/DDBJ databases">
        <title>Sorghum-associated microbial communities from plants grown in Nebraska, USA.</title>
        <authorList>
            <person name="Schachtman D."/>
        </authorList>
    </citation>
    <scope>NUCLEOTIDE SEQUENCE [LARGE SCALE GENOMIC DNA]</scope>
    <source>
        <strain evidence="4 5">3199</strain>
    </source>
</reference>
<dbReference type="EMBL" id="JAVDUP010000010">
    <property type="protein sequence ID" value="MDR6903861.1"/>
    <property type="molecule type" value="Genomic_DNA"/>
</dbReference>
<dbReference type="CDD" id="cd04301">
    <property type="entry name" value="NAT_SF"/>
    <property type="match status" value="1"/>
</dbReference>
<feature type="domain" description="N-acetyltransferase" evidence="3">
    <location>
        <begin position="1"/>
        <end position="153"/>
    </location>
</feature>
<evidence type="ECO:0000256" key="2">
    <source>
        <dbReference type="ARBA" id="ARBA00023315"/>
    </source>
</evidence>
<dbReference type="PROSITE" id="PS51186">
    <property type="entry name" value="GNAT"/>
    <property type="match status" value="1"/>
</dbReference>
<dbReference type="Gene3D" id="3.40.630.30">
    <property type="match status" value="1"/>
</dbReference>
<evidence type="ECO:0000259" key="3">
    <source>
        <dbReference type="PROSITE" id="PS51186"/>
    </source>
</evidence>
<accession>A0ABU1SY01</accession>
<comment type="caution">
    <text evidence="4">The sequence shown here is derived from an EMBL/GenBank/DDBJ whole genome shotgun (WGS) entry which is preliminary data.</text>
</comment>
<keyword evidence="1" id="KW-0808">Transferase</keyword>
<organism evidence="4 5">
    <name type="scientific">Rhizobium miluonense</name>
    <dbReference type="NCBI Taxonomy" id="411945"/>
    <lineage>
        <taxon>Bacteria</taxon>
        <taxon>Pseudomonadati</taxon>
        <taxon>Pseudomonadota</taxon>
        <taxon>Alphaproteobacteria</taxon>
        <taxon>Hyphomicrobiales</taxon>
        <taxon>Rhizobiaceae</taxon>
        <taxon>Rhizobium/Agrobacterium group</taxon>
        <taxon>Rhizobium</taxon>
    </lineage>
</organism>
<dbReference type="Proteomes" id="UP001250791">
    <property type="component" value="Unassembled WGS sequence"/>
</dbReference>
<dbReference type="PANTHER" id="PTHR43877">
    <property type="entry name" value="AMINOALKYLPHOSPHONATE N-ACETYLTRANSFERASE-RELATED-RELATED"/>
    <property type="match status" value="1"/>
</dbReference>
<dbReference type="InterPro" id="IPR050832">
    <property type="entry name" value="Bact_Acetyltransf"/>
</dbReference>
<keyword evidence="5" id="KW-1185">Reference proteome</keyword>
<dbReference type="SUPFAM" id="SSF55729">
    <property type="entry name" value="Acyl-CoA N-acyltransferases (Nat)"/>
    <property type="match status" value="1"/>
</dbReference>
<dbReference type="InterPro" id="IPR016181">
    <property type="entry name" value="Acyl_CoA_acyltransferase"/>
</dbReference>
<evidence type="ECO:0000313" key="4">
    <source>
        <dbReference type="EMBL" id="MDR6903861.1"/>
    </source>
</evidence>
<evidence type="ECO:0000256" key="1">
    <source>
        <dbReference type="ARBA" id="ARBA00022679"/>
    </source>
</evidence>